<feature type="non-terminal residue" evidence="2">
    <location>
        <position position="1"/>
    </location>
</feature>
<dbReference type="EMBL" id="JAHQIW010005444">
    <property type="protein sequence ID" value="KAJ1366028.1"/>
    <property type="molecule type" value="Genomic_DNA"/>
</dbReference>
<gene>
    <name evidence="2" type="ORF">KIN20_026540</name>
</gene>
<comment type="caution">
    <text evidence="2">The sequence shown here is derived from an EMBL/GenBank/DDBJ whole genome shotgun (WGS) entry which is preliminary data.</text>
</comment>
<evidence type="ECO:0000256" key="1">
    <source>
        <dbReference type="SAM" id="MobiDB-lite"/>
    </source>
</evidence>
<evidence type="ECO:0000313" key="3">
    <source>
        <dbReference type="Proteomes" id="UP001196413"/>
    </source>
</evidence>
<keyword evidence="3" id="KW-1185">Reference proteome</keyword>
<evidence type="ECO:0000313" key="2">
    <source>
        <dbReference type="EMBL" id="KAJ1366028.1"/>
    </source>
</evidence>
<accession>A0AAD5QY53</accession>
<sequence length="248" mass="28306">EKDGQSSLDAIIRAMGERIPKSRLDFLLRWSNSTDGVESLTREDDAAPANLFSMGGYRPRRVSISQYEQLSAAAAEGLRREKTFQSSRTSGSMSLKVSQPLRTRTPTITLPKTENPTIQPSTVGMCPPLCSPPRTYESGLMSHHPRNVFFATISRTVRRVFEQCILRHLERTASLFLRLAVLTHHQRQYTSLLHMKNYVLLNDLCPHRLPRRKFATISNFVHDRGYRLFVTAYSILILSEYVQKTLPL</sequence>
<feature type="region of interest" description="Disordered" evidence="1">
    <location>
        <begin position="106"/>
        <end position="125"/>
    </location>
</feature>
<dbReference type="Proteomes" id="UP001196413">
    <property type="component" value="Unassembled WGS sequence"/>
</dbReference>
<reference evidence="2" key="1">
    <citation type="submission" date="2021-06" db="EMBL/GenBank/DDBJ databases">
        <title>Parelaphostrongylus tenuis whole genome reference sequence.</title>
        <authorList>
            <person name="Garwood T.J."/>
            <person name="Larsen P.A."/>
            <person name="Fountain-Jones N.M."/>
            <person name="Garbe J.R."/>
            <person name="Macchietto M.G."/>
            <person name="Kania S.A."/>
            <person name="Gerhold R.W."/>
            <person name="Richards J.E."/>
            <person name="Wolf T.M."/>
        </authorList>
    </citation>
    <scope>NUCLEOTIDE SEQUENCE</scope>
    <source>
        <strain evidence="2">MNPRO001-30</strain>
        <tissue evidence="2">Meninges</tissue>
    </source>
</reference>
<proteinExistence type="predicted"/>
<name>A0AAD5QY53_PARTN</name>
<organism evidence="2 3">
    <name type="scientific">Parelaphostrongylus tenuis</name>
    <name type="common">Meningeal worm</name>
    <dbReference type="NCBI Taxonomy" id="148309"/>
    <lineage>
        <taxon>Eukaryota</taxon>
        <taxon>Metazoa</taxon>
        <taxon>Ecdysozoa</taxon>
        <taxon>Nematoda</taxon>
        <taxon>Chromadorea</taxon>
        <taxon>Rhabditida</taxon>
        <taxon>Rhabditina</taxon>
        <taxon>Rhabditomorpha</taxon>
        <taxon>Strongyloidea</taxon>
        <taxon>Metastrongylidae</taxon>
        <taxon>Parelaphostrongylus</taxon>
    </lineage>
</organism>
<dbReference type="AlphaFoldDB" id="A0AAD5QY53"/>
<protein>
    <submittedName>
        <fullName evidence="2">Uncharacterized protein</fullName>
    </submittedName>
</protein>